<proteinExistence type="predicted"/>
<keyword evidence="1" id="KW-1133">Transmembrane helix</keyword>
<gene>
    <name evidence="2" type="ORF">NG895_21335</name>
</gene>
<keyword evidence="3" id="KW-1185">Reference proteome</keyword>
<evidence type="ECO:0000313" key="2">
    <source>
        <dbReference type="EMBL" id="MCO6046450.1"/>
    </source>
</evidence>
<organism evidence="2 3">
    <name type="scientific">Aeoliella straminimaris</name>
    <dbReference type="NCBI Taxonomy" id="2954799"/>
    <lineage>
        <taxon>Bacteria</taxon>
        <taxon>Pseudomonadati</taxon>
        <taxon>Planctomycetota</taxon>
        <taxon>Planctomycetia</taxon>
        <taxon>Pirellulales</taxon>
        <taxon>Lacipirellulaceae</taxon>
        <taxon>Aeoliella</taxon>
    </lineage>
</organism>
<dbReference type="Proteomes" id="UP001155241">
    <property type="component" value="Unassembled WGS sequence"/>
</dbReference>
<comment type="caution">
    <text evidence="2">The sequence shown here is derived from an EMBL/GenBank/DDBJ whole genome shotgun (WGS) entry which is preliminary data.</text>
</comment>
<dbReference type="AlphaFoldDB" id="A0A9X2JHV8"/>
<protein>
    <recommendedName>
        <fullName evidence="4">5-bromo-4-chloroindolyl phosphate hydrolysis protein</fullName>
    </recommendedName>
</protein>
<evidence type="ECO:0008006" key="4">
    <source>
        <dbReference type="Google" id="ProtNLM"/>
    </source>
</evidence>
<dbReference type="RefSeq" id="WP_252854564.1">
    <property type="nucleotide sequence ID" value="NZ_JAMXLR010000073.1"/>
</dbReference>
<name>A0A9X2JHV8_9BACT</name>
<accession>A0A9X2JHV8</accession>
<keyword evidence="1" id="KW-0472">Membrane</keyword>
<feature type="transmembrane region" description="Helical" evidence="1">
    <location>
        <begin position="12"/>
        <end position="34"/>
    </location>
</feature>
<dbReference type="EMBL" id="JAMXLR010000073">
    <property type="protein sequence ID" value="MCO6046450.1"/>
    <property type="molecule type" value="Genomic_DNA"/>
</dbReference>
<reference evidence="2" key="1">
    <citation type="submission" date="2022-06" db="EMBL/GenBank/DDBJ databases">
        <title>Aeoliella straminimaris, a novel planctomycete from sediments.</title>
        <authorList>
            <person name="Vitorino I.R."/>
            <person name="Lage O.M."/>
        </authorList>
    </citation>
    <scope>NUCLEOTIDE SEQUENCE</scope>
    <source>
        <strain evidence="2">ICT_H6.2</strain>
    </source>
</reference>
<evidence type="ECO:0000256" key="1">
    <source>
        <dbReference type="SAM" id="Phobius"/>
    </source>
</evidence>
<sequence length="241" mass="27223">MDDVKKKVLLDLFVSPWTVVPIVGGLSAFLLSWGMDGSTALNLVGLAGVLAGLGIQASRLIFGIEELTEKAHGYLTEQERREQELRLDALAERLGQDDDPRSEECLRRLRKLYASLETLPPTGSTATLFREKVDKLFRAAVRQLEKSLELWEKANRLPGQTGRPLLAERKNAIDEVVLTVNHLARTVEQFHAFQLQDSDDELAKLREELDRTIEVARKADEYIDAIDTPSMYDESEYENLN</sequence>
<feature type="transmembrane region" description="Helical" evidence="1">
    <location>
        <begin position="40"/>
        <end position="62"/>
    </location>
</feature>
<evidence type="ECO:0000313" key="3">
    <source>
        <dbReference type="Proteomes" id="UP001155241"/>
    </source>
</evidence>
<keyword evidence="1" id="KW-0812">Transmembrane</keyword>